<evidence type="ECO:0000256" key="2">
    <source>
        <dbReference type="ARBA" id="ARBA00004141"/>
    </source>
</evidence>
<evidence type="ECO:0000259" key="15">
    <source>
        <dbReference type="Pfam" id="PF02163"/>
    </source>
</evidence>
<evidence type="ECO:0000256" key="14">
    <source>
        <dbReference type="SAM" id="Phobius"/>
    </source>
</evidence>
<evidence type="ECO:0000256" key="12">
    <source>
        <dbReference type="ARBA" id="ARBA00032214"/>
    </source>
</evidence>
<dbReference type="RefSeq" id="WP_102214620.1">
    <property type="nucleotide sequence ID" value="NZ_PNHF01000036.1"/>
</dbReference>
<dbReference type="PANTHER" id="PTHR42837">
    <property type="entry name" value="REGULATOR OF SIGMA-E PROTEASE RSEP"/>
    <property type="match status" value="1"/>
</dbReference>
<dbReference type="InterPro" id="IPR036034">
    <property type="entry name" value="PDZ_sf"/>
</dbReference>
<keyword evidence="7" id="KW-0378">Hydrolase</keyword>
<dbReference type="CDD" id="cd06163">
    <property type="entry name" value="S2P-M50_PDZ_RseP-like"/>
    <property type="match status" value="1"/>
</dbReference>
<dbReference type="SUPFAM" id="SSF50156">
    <property type="entry name" value="PDZ domain-like"/>
    <property type="match status" value="1"/>
</dbReference>
<gene>
    <name evidence="17" type="ORF">CJ204_12020</name>
</gene>
<evidence type="ECO:0000259" key="16">
    <source>
        <dbReference type="Pfam" id="PF17820"/>
    </source>
</evidence>
<evidence type="ECO:0000256" key="6">
    <source>
        <dbReference type="ARBA" id="ARBA00022692"/>
    </source>
</evidence>
<sequence>MTFLFGVFLFALGIAVTIALHEWGHMQAARMFGMRVRRYFIGFGPTVWSTSRKHAGGGGHVTEYGLKAVPLGGFCDIAGMTAQDPVAPEEEQHAMWRRPWWQRIAVLSGGVAMNLVVGVVLIYVVAVAWGLPNMNADFSPRVQATQCVPATQNPDGTLSECTGTGPAGDAGLRAGDVITSVNGTAVETYPEVIEEVGSSESGPIEFAVDRAGTAATIVVEPEVVERRTSSGAIAQTPAVGVLFERPQNTLNEFTPLTAVPGALAFTGDMFGAVWDGLLSIPSKVPGVVASIFGAERDQESPMSVVGASRVGGEMVENDMWSGFLMMLANLNFFLALFNLVPLPPLDGGHIAVVVYEKLRDFFRRLAGRPAIGPADYTRLMPVTMAFTAVLLTFGVIVIAADVVNPIRLFG</sequence>
<evidence type="ECO:0000256" key="11">
    <source>
        <dbReference type="ARBA" id="ARBA00023136"/>
    </source>
</evidence>
<evidence type="ECO:0000256" key="5">
    <source>
        <dbReference type="ARBA" id="ARBA00022670"/>
    </source>
</evidence>
<evidence type="ECO:0000256" key="1">
    <source>
        <dbReference type="ARBA" id="ARBA00001947"/>
    </source>
</evidence>
<keyword evidence="9 14" id="KW-1133">Transmembrane helix</keyword>
<keyword evidence="11 14" id="KW-0472">Membrane</keyword>
<dbReference type="GO" id="GO:0006508">
    <property type="term" value="P:proteolysis"/>
    <property type="evidence" value="ECO:0007669"/>
    <property type="project" value="UniProtKB-KW"/>
</dbReference>
<feature type="domain" description="Peptidase M50" evidence="15">
    <location>
        <begin position="10"/>
        <end position="359"/>
    </location>
</feature>
<dbReference type="STRING" id="1725.WU86_04510"/>
<comment type="subcellular location">
    <subcellularLocation>
        <location evidence="2">Membrane</location>
        <topology evidence="2">Multi-pass membrane protein</topology>
    </subcellularLocation>
</comment>
<feature type="transmembrane region" description="Helical" evidence="14">
    <location>
        <begin position="382"/>
        <end position="403"/>
    </location>
</feature>
<evidence type="ECO:0000313" key="18">
    <source>
        <dbReference type="Proteomes" id="UP000235363"/>
    </source>
</evidence>
<comment type="cofactor">
    <cofactor evidence="1">
        <name>Zn(2+)</name>
        <dbReference type="ChEBI" id="CHEBI:29105"/>
    </cofactor>
</comment>
<protein>
    <recommendedName>
        <fullName evidence="4">Zinc metalloprotease Rip1</fullName>
    </recommendedName>
    <alternativeName>
        <fullName evidence="12">S2P endopeptidase</fullName>
    </alternativeName>
    <alternativeName>
        <fullName evidence="13">Site-2-type intramembrane protease</fullName>
    </alternativeName>
</protein>
<feature type="domain" description="PDZ" evidence="16">
    <location>
        <begin position="165"/>
        <end position="208"/>
    </location>
</feature>
<evidence type="ECO:0000256" key="7">
    <source>
        <dbReference type="ARBA" id="ARBA00022801"/>
    </source>
</evidence>
<dbReference type="EMBL" id="PNHF01000036">
    <property type="protein sequence ID" value="PMC61259.1"/>
    <property type="molecule type" value="Genomic_DNA"/>
</dbReference>
<keyword evidence="5" id="KW-0645">Protease</keyword>
<dbReference type="Proteomes" id="UP000235363">
    <property type="component" value="Unassembled WGS sequence"/>
</dbReference>
<evidence type="ECO:0000256" key="13">
    <source>
        <dbReference type="ARBA" id="ARBA00033476"/>
    </source>
</evidence>
<accession>A0A2N6SW24</accession>
<organism evidence="17 18">
    <name type="scientific">Corynebacterium xerosis</name>
    <dbReference type="NCBI Taxonomy" id="1725"/>
    <lineage>
        <taxon>Bacteria</taxon>
        <taxon>Bacillati</taxon>
        <taxon>Actinomycetota</taxon>
        <taxon>Actinomycetes</taxon>
        <taxon>Mycobacteriales</taxon>
        <taxon>Corynebacteriaceae</taxon>
        <taxon>Corynebacterium</taxon>
    </lineage>
</organism>
<evidence type="ECO:0000256" key="9">
    <source>
        <dbReference type="ARBA" id="ARBA00022989"/>
    </source>
</evidence>
<dbReference type="Pfam" id="PF02163">
    <property type="entry name" value="Peptidase_M50"/>
    <property type="match status" value="1"/>
</dbReference>
<keyword evidence="10" id="KW-0482">Metalloprotease</keyword>
<evidence type="ECO:0000256" key="8">
    <source>
        <dbReference type="ARBA" id="ARBA00022833"/>
    </source>
</evidence>
<reference evidence="17 18" key="1">
    <citation type="submission" date="2017-09" db="EMBL/GenBank/DDBJ databases">
        <title>Bacterial strain isolated from the female urinary microbiota.</title>
        <authorList>
            <person name="Thomas-White K."/>
            <person name="Kumar N."/>
            <person name="Forster S."/>
            <person name="Putonti C."/>
            <person name="Lawley T."/>
            <person name="Wolfe A.J."/>
        </authorList>
    </citation>
    <scope>NUCLEOTIDE SEQUENCE [LARGE SCALE GENOMIC DNA]</scope>
    <source>
        <strain evidence="17 18">UMB0908</strain>
    </source>
</reference>
<dbReference type="PANTHER" id="PTHR42837:SF2">
    <property type="entry name" value="MEMBRANE METALLOPROTEASE ARASP2, CHLOROPLASTIC-RELATED"/>
    <property type="match status" value="1"/>
</dbReference>
<feature type="transmembrane region" description="Helical" evidence="14">
    <location>
        <begin position="104"/>
        <end position="131"/>
    </location>
</feature>
<dbReference type="GO" id="GO:0016020">
    <property type="term" value="C:membrane"/>
    <property type="evidence" value="ECO:0007669"/>
    <property type="project" value="UniProtKB-SubCell"/>
</dbReference>
<proteinExistence type="inferred from homology"/>
<evidence type="ECO:0000256" key="10">
    <source>
        <dbReference type="ARBA" id="ARBA00023049"/>
    </source>
</evidence>
<name>A0A2N6SW24_9CORY</name>
<keyword evidence="8" id="KW-0862">Zinc</keyword>
<dbReference type="AlphaFoldDB" id="A0A2N6SW24"/>
<evidence type="ECO:0000256" key="3">
    <source>
        <dbReference type="ARBA" id="ARBA00007931"/>
    </source>
</evidence>
<dbReference type="Pfam" id="PF17820">
    <property type="entry name" value="PDZ_6"/>
    <property type="match status" value="1"/>
</dbReference>
<evidence type="ECO:0000256" key="4">
    <source>
        <dbReference type="ARBA" id="ARBA00019897"/>
    </source>
</evidence>
<dbReference type="InterPro" id="IPR041489">
    <property type="entry name" value="PDZ_6"/>
</dbReference>
<comment type="caution">
    <text evidence="17">The sequence shown here is derived from an EMBL/GenBank/DDBJ whole genome shotgun (WGS) entry which is preliminary data.</text>
</comment>
<dbReference type="GO" id="GO:0004222">
    <property type="term" value="F:metalloendopeptidase activity"/>
    <property type="evidence" value="ECO:0007669"/>
    <property type="project" value="InterPro"/>
</dbReference>
<evidence type="ECO:0000313" key="17">
    <source>
        <dbReference type="EMBL" id="PMC61259.1"/>
    </source>
</evidence>
<dbReference type="InterPro" id="IPR008915">
    <property type="entry name" value="Peptidase_M50"/>
</dbReference>
<dbReference type="Gene3D" id="2.30.42.10">
    <property type="match status" value="1"/>
</dbReference>
<dbReference type="InterPro" id="IPR004387">
    <property type="entry name" value="Pept_M50_Zn"/>
</dbReference>
<comment type="similarity">
    <text evidence="3">Belongs to the peptidase M50B family.</text>
</comment>
<keyword evidence="6 14" id="KW-0812">Transmembrane</keyword>